<accession>A0A2T3A9G8</accession>
<reference evidence="1 2" key="1">
    <citation type="journal article" date="2018" name="Mycol. Prog.">
        <title>Coniella lustricola, a new species from submerged detritus.</title>
        <authorList>
            <person name="Raudabaugh D.B."/>
            <person name="Iturriaga T."/>
            <person name="Carver A."/>
            <person name="Mondo S."/>
            <person name="Pangilinan J."/>
            <person name="Lipzen A."/>
            <person name="He G."/>
            <person name="Amirebrahimi M."/>
            <person name="Grigoriev I.V."/>
            <person name="Miller A.N."/>
        </authorList>
    </citation>
    <scope>NUCLEOTIDE SEQUENCE [LARGE SCALE GENOMIC DNA]</scope>
    <source>
        <strain evidence="1 2">B22-T-1</strain>
    </source>
</reference>
<dbReference type="Proteomes" id="UP000241462">
    <property type="component" value="Unassembled WGS sequence"/>
</dbReference>
<evidence type="ECO:0000313" key="1">
    <source>
        <dbReference type="EMBL" id="PSR87194.1"/>
    </source>
</evidence>
<dbReference type="InParanoid" id="A0A2T3A9G8"/>
<gene>
    <name evidence="1" type="ORF">BD289DRAFT_243039</name>
</gene>
<name>A0A2T3A9G8_9PEZI</name>
<protein>
    <submittedName>
        <fullName evidence="1">Uncharacterized protein</fullName>
    </submittedName>
</protein>
<keyword evidence="2" id="KW-1185">Reference proteome</keyword>
<sequence>MKGGVGKWLPLRLDGWLADIVDATGQGTRASKCGWGPKSHWFTQVGVHKPRSARPRLYCNHQCAVRSQVSERDGDRTSCAESMRSSTDAVLRNCSQPTRSYIACLKTSQQIGRHLQANAIQYAPSTVYPATCTHIRPFNIPKQLLLFRCWVWSLCVKPQLHSVVDFRRIAAWARKSRHVLHNTKFRVCVFWVMVSGLFERNADCKHAEESVMSSYF</sequence>
<proteinExistence type="predicted"/>
<organism evidence="1 2">
    <name type="scientific">Coniella lustricola</name>
    <dbReference type="NCBI Taxonomy" id="2025994"/>
    <lineage>
        <taxon>Eukaryota</taxon>
        <taxon>Fungi</taxon>
        <taxon>Dikarya</taxon>
        <taxon>Ascomycota</taxon>
        <taxon>Pezizomycotina</taxon>
        <taxon>Sordariomycetes</taxon>
        <taxon>Sordariomycetidae</taxon>
        <taxon>Diaporthales</taxon>
        <taxon>Schizoparmaceae</taxon>
        <taxon>Coniella</taxon>
    </lineage>
</organism>
<evidence type="ECO:0000313" key="2">
    <source>
        <dbReference type="Proteomes" id="UP000241462"/>
    </source>
</evidence>
<dbReference type="AlphaFoldDB" id="A0A2T3A9G8"/>
<dbReference type="EMBL" id="KZ678432">
    <property type="protein sequence ID" value="PSR87194.1"/>
    <property type="molecule type" value="Genomic_DNA"/>
</dbReference>